<protein>
    <recommendedName>
        <fullName evidence="1">Retrotransposon Copia-like N-terminal domain-containing protein</fullName>
    </recommendedName>
</protein>
<dbReference type="Pfam" id="PF14244">
    <property type="entry name" value="Retrotran_gag_3"/>
    <property type="match status" value="1"/>
</dbReference>
<organism evidence="2 3">
    <name type="scientific">Buddleja alternifolia</name>
    <dbReference type="NCBI Taxonomy" id="168488"/>
    <lineage>
        <taxon>Eukaryota</taxon>
        <taxon>Viridiplantae</taxon>
        <taxon>Streptophyta</taxon>
        <taxon>Embryophyta</taxon>
        <taxon>Tracheophyta</taxon>
        <taxon>Spermatophyta</taxon>
        <taxon>Magnoliopsida</taxon>
        <taxon>eudicotyledons</taxon>
        <taxon>Gunneridae</taxon>
        <taxon>Pentapetalae</taxon>
        <taxon>asterids</taxon>
        <taxon>lamiids</taxon>
        <taxon>Lamiales</taxon>
        <taxon>Scrophulariaceae</taxon>
        <taxon>Buddlejeae</taxon>
        <taxon>Buddleja</taxon>
    </lineage>
</organism>
<reference evidence="2" key="1">
    <citation type="submission" date="2019-10" db="EMBL/GenBank/DDBJ databases">
        <authorList>
            <person name="Zhang R."/>
            <person name="Pan Y."/>
            <person name="Wang J."/>
            <person name="Ma R."/>
            <person name="Yu S."/>
        </authorList>
    </citation>
    <scope>NUCLEOTIDE SEQUENCE</scope>
    <source>
        <strain evidence="2">LA-IB0</strain>
        <tissue evidence="2">Leaf</tissue>
    </source>
</reference>
<dbReference type="GO" id="GO:0008270">
    <property type="term" value="F:zinc ion binding"/>
    <property type="evidence" value="ECO:0007669"/>
    <property type="project" value="InterPro"/>
</dbReference>
<dbReference type="Gene3D" id="4.10.60.10">
    <property type="entry name" value="Zinc finger, CCHC-type"/>
    <property type="match status" value="1"/>
</dbReference>
<proteinExistence type="predicted"/>
<accession>A0AAV6WBZ5</accession>
<feature type="domain" description="Retrotransposon Copia-like N-terminal" evidence="1">
    <location>
        <begin position="28"/>
        <end position="75"/>
    </location>
</feature>
<dbReference type="GO" id="GO:0003676">
    <property type="term" value="F:nucleic acid binding"/>
    <property type="evidence" value="ECO:0007669"/>
    <property type="project" value="InterPro"/>
</dbReference>
<keyword evidence="3" id="KW-1185">Reference proteome</keyword>
<dbReference type="InterPro" id="IPR029472">
    <property type="entry name" value="Copia-like_N"/>
</dbReference>
<dbReference type="SUPFAM" id="SSF57756">
    <property type="entry name" value="Retrovirus zinc finger-like domains"/>
    <property type="match status" value="1"/>
</dbReference>
<comment type="caution">
    <text evidence="2">The sequence shown here is derived from an EMBL/GenBank/DDBJ whole genome shotgun (WGS) entry which is preliminary data.</text>
</comment>
<evidence type="ECO:0000259" key="1">
    <source>
        <dbReference type="Pfam" id="PF14244"/>
    </source>
</evidence>
<dbReference type="Proteomes" id="UP000826271">
    <property type="component" value="Unassembled WGS sequence"/>
</dbReference>
<evidence type="ECO:0000313" key="3">
    <source>
        <dbReference type="Proteomes" id="UP000826271"/>
    </source>
</evidence>
<evidence type="ECO:0000313" key="2">
    <source>
        <dbReference type="EMBL" id="KAG8366012.1"/>
    </source>
</evidence>
<dbReference type="PANTHER" id="PTHR37610">
    <property type="entry name" value="CCHC-TYPE DOMAIN-CONTAINING PROTEIN"/>
    <property type="match status" value="1"/>
</dbReference>
<name>A0AAV6WBZ5_9LAMI</name>
<dbReference type="EMBL" id="WHWC01000017">
    <property type="protein sequence ID" value="KAG8366012.1"/>
    <property type="molecule type" value="Genomic_DNA"/>
</dbReference>
<dbReference type="InterPro" id="IPR036875">
    <property type="entry name" value="Znf_CCHC_sf"/>
</dbReference>
<dbReference type="PANTHER" id="PTHR37610:SF97">
    <property type="entry name" value="RETROTRANSPOSON GAG DOMAIN-CONTAINING PROTEIN"/>
    <property type="match status" value="1"/>
</dbReference>
<gene>
    <name evidence="2" type="ORF">BUALT_Bualt17G0031900</name>
</gene>
<sequence length="383" mass="43207">MAEKGETFSSAKSQINKFDDPNDPLYLHHSDQPGLILVTQQLNEENYNTWSRAMLMALNIKNKSGFVDGTVKQPPKTSIAELQQWKRCNDLVRAWIFNSISQDIGASIIYNEDSHEIWKDLKERFSSTNSVHLFHIEEAIHNCKQEGMTIGAYYTKLKGLWDERDALSCIPTCNCGAVKEVLLFQQNQKTMKFLMGLNEIYAGARGQILLMDPVPSVNKAYSLILQDEKQRGVSKGGVSTIETSAFAARSSPRNFDRNSMPKNPHLKCELCDRIGHTSDTCRAHLKCDYCGWQGHTIYVCRKRQKANISGNKSDHKERKYYSSKANHADSSGAPFTLTSQQYENLISLLNGSKSNSTANHVGTTYAISDISGMWTYRMEPLLL</sequence>
<dbReference type="AlphaFoldDB" id="A0AAV6WBZ5"/>